<dbReference type="AlphaFoldDB" id="A0A820CGC2"/>
<gene>
    <name evidence="1" type="ORF">OTI717_LOCUS39454</name>
</gene>
<dbReference type="EMBL" id="CAJOAX010025540">
    <property type="protein sequence ID" value="CAF4223116.1"/>
    <property type="molecule type" value="Genomic_DNA"/>
</dbReference>
<evidence type="ECO:0000313" key="1">
    <source>
        <dbReference type="EMBL" id="CAF4223116.1"/>
    </source>
</evidence>
<sequence>DFDGSNPTIRVGLPSYEQSVVPPIGKYISNNQ</sequence>
<proteinExistence type="predicted"/>
<name>A0A820CGC2_9BILA</name>
<organism evidence="1 2">
    <name type="scientific">Rotaria sordida</name>
    <dbReference type="NCBI Taxonomy" id="392033"/>
    <lineage>
        <taxon>Eukaryota</taxon>
        <taxon>Metazoa</taxon>
        <taxon>Spiralia</taxon>
        <taxon>Gnathifera</taxon>
        <taxon>Rotifera</taxon>
        <taxon>Eurotatoria</taxon>
        <taxon>Bdelloidea</taxon>
        <taxon>Philodinida</taxon>
        <taxon>Philodinidae</taxon>
        <taxon>Rotaria</taxon>
    </lineage>
</organism>
<evidence type="ECO:0000313" key="2">
    <source>
        <dbReference type="Proteomes" id="UP000663823"/>
    </source>
</evidence>
<dbReference type="Proteomes" id="UP000663823">
    <property type="component" value="Unassembled WGS sequence"/>
</dbReference>
<comment type="caution">
    <text evidence="1">The sequence shown here is derived from an EMBL/GenBank/DDBJ whole genome shotgun (WGS) entry which is preliminary data.</text>
</comment>
<accession>A0A820CGC2</accession>
<reference evidence="1" key="1">
    <citation type="submission" date="2021-02" db="EMBL/GenBank/DDBJ databases">
        <authorList>
            <person name="Nowell W R."/>
        </authorList>
    </citation>
    <scope>NUCLEOTIDE SEQUENCE</scope>
</reference>
<feature type="non-terminal residue" evidence="1">
    <location>
        <position position="1"/>
    </location>
</feature>
<protein>
    <submittedName>
        <fullName evidence="1">Uncharacterized protein</fullName>
    </submittedName>
</protein>